<evidence type="ECO:0000256" key="5">
    <source>
        <dbReference type="ARBA" id="ARBA00023136"/>
    </source>
</evidence>
<dbReference type="Pfam" id="PF03741">
    <property type="entry name" value="TerC"/>
    <property type="match status" value="1"/>
</dbReference>
<keyword evidence="3 6" id="KW-0812">Transmembrane</keyword>
<name>A0A4U8T9N0_9HELI</name>
<keyword evidence="5 6" id="KW-0472">Membrane</keyword>
<feature type="transmembrane region" description="Helical" evidence="6">
    <location>
        <begin position="57"/>
        <end position="78"/>
    </location>
</feature>
<proteinExistence type="inferred from homology"/>
<gene>
    <name evidence="7" type="ORF">LS71_005440</name>
</gene>
<accession>A0A4U8T9N0</accession>
<evidence type="ECO:0000313" key="7">
    <source>
        <dbReference type="EMBL" id="TLD96511.1"/>
    </source>
</evidence>
<evidence type="ECO:0000256" key="2">
    <source>
        <dbReference type="ARBA" id="ARBA00007511"/>
    </source>
</evidence>
<evidence type="ECO:0000256" key="4">
    <source>
        <dbReference type="ARBA" id="ARBA00022989"/>
    </source>
</evidence>
<sequence>MDFAHFLGAFAWVSDFHSWIALATLVFLEIVLGIDNLIFLAILVSRLEERHRDKARIFGLLLAMLSRIALLVCLFWVMKLTQPLFTIAHFAISGRDIVLLVGGLFLLYKATSEIHAMSLPQSEQHIKPKYASFALVIVQITLLDIVFSLDSVITAVGMVDVLAIMILAIIISVIVMLIASKGISSFIEKNPSIKTLALAFLLLVGVTLIADGAHFHIPKGYIYFAIAFSLGVEMINLYLTKSRK</sequence>
<organism evidence="7 8">
    <name type="scientific">Helicobacter jaachi</name>
    <dbReference type="NCBI Taxonomy" id="1677920"/>
    <lineage>
        <taxon>Bacteria</taxon>
        <taxon>Pseudomonadati</taxon>
        <taxon>Campylobacterota</taxon>
        <taxon>Epsilonproteobacteria</taxon>
        <taxon>Campylobacterales</taxon>
        <taxon>Helicobacteraceae</taxon>
        <taxon>Helicobacter</taxon>
    </lineage>
</organism>
<dbReference type="PANTHER" id="PTHR30238:SF4">
    <property type="entry name" value="SLL1022 PROTEIN"/>
    <property type="match status" value="1"/>
</dbReference>
<dbReference type="OrthoDB" id="9805314at2"/>
<evidence type="ECO:0000313" key="8">
    <source>
        <dbReference type="Proteomes" id="UP000029733"/>
    </source>
</evidence>
<dbReference type="GO" id="GO:0016020">
    <property type="term" value="C:membrane"/>
    <property type="evidence" value="ECO:0007669"/>
    <property type="project" value="UniProtKB-SubCell"/>
</dbReference>
<evidence type="ECO:0000256" key="6">
    <source>
        <dbReference type="SAM" id="Phobius"/>
    </source>
</evidence>
<feature type="transmembrane region" description="Helical" evidence="6">
    <location>
        <begin position="161"/>
        <end position="183"/>
    </location>
</feature>
<dbReference type="EMBL" id="JRPR02000003">
    <property type="protein sequence ID" value="TLD96511.1"/>
    <property type="molecule type" value="Genomic_DNA"/>
</dbReference>
<comment type="subcellular location">
    <subcellularLocation>
        <location evidence="1">Membrane</location>
        <topology evidence="1">Multi-pass membrane protein</topology>
    </subcellularLocation>
</comment>
<dbReference type="RefSeq" id="WP_138109844.1">
    <property type="nucleotide sequence ID" value="NZ_JRPR02000003.1"/>
</dbReference>
<evidence type="ECO:0000256" key="1">
    <source>
        <dbReference type="ARBA" id="ARBA00004141"/>
    </source>
</evidence>
<feature type="transmembrane region" description="Helical" evidence="6">
    <location>
        <begin position="20"/>
        <end position="45"/>
    </location>
</feature>
<feature type="transmembrane region" description="Helical" evidence="6">
    <location>
        <begin position="221"/>
        <end position="239"/>
    </location>
</feature>
<feature type="transmembrane region" description="Helical" evidence="6">
    <location>
        <begin position="129"/>
        <end position="149"/>
    </location>
</feature>
<keyword evidence="4 6" id="KW-1133">Transmembrane helix</keyword>
<reference evidence="7 8" key="1">
    <citation type="journal article" date="2014" name="Genome Announc.">
        <title>Draft genome sequences of eight enterohepatic helicobacter species isolated from both laboratory and wild rodents.</title>
        <authorList>
            <person name="Sheh A."/>
            <person name="Shen Z."/>
            <person name="Fox J.G."/>
        </authorList>
    </citation>
    <scope>NUCLEOTIDE SEQUENCE [LARGE SCALE GENOMIC DNA]</scope>
    <source>
        <strain evidence="7 8">MIT 09-6949</strain>
    </source>
</reference>
<protein>
    <submittedName>
        <fullName evidence="7">TerC family protein</fullName>
    </submittedName>
</protein>
<feature type="transmembrane region" description="Helical" evidence="6">
    <location>
        <begin position="195"/>
        <end position="215"/>
    </location>
</feature>
<dbReference type="Proteomes" id="UP000029733">
    <property type="component" value="Unassembled WGS sequence"/>
</dbReference>
<dbReference type="InterPro" id="IPR005496">
    <property type="entry name" value="Integral_membrane_TerC"/>
</dbReference>
<evidence type="ECO:0000256" key="3">
    <source>
        <dbReference type="ARBA" id="ARBA00022692"/>
    </source>
</evidence>
<keyword evidence="8" id="KW-1185">Reference proteome</keyword>
<comment type="similarity">
    <text evidence="2">Belongs to the TerC family.</text>
</comment>
<dbReference type="PANTHER" id="PTHR30238">
    <property type="entry name" value="MEMBRANE BOUND PREDICTED REDOX MODULATOR"/>
    <property type="match status" value="1"/>
</dbReference>
<comment type="caution">
    <text evidence="7">The sequence shown here is derived from an EMBL/GenBank/DDBJ whole genome shotgun (WGS) entry which is preliminary data.</text>
</comment>
<dbReference type="AlphaFoldDB" id="A0A4U8T9N0"/>
<feature type="transmembrane region" description="Helical" evidence="6">
    <location>
        <begin position="84"/>
        <end position="108"/>
    </location>
</feature>